<dbReference type="GO" id="GO:0030170">
    <property type="term" value="F:pyridoxal phosphate binding"/>
    <property type="evidence" value="ECO:0007669"/>
    <property type="project" value="TreeGrafter"/>
</dbReference>
<dbReference type="PANTHER" id="PTHR30244">
    <property type="entry name" value="TRANSAMINASE"/>
    <property type="match status" value="1"/>
</dbReference>
<protein>
    <submittedName>
        <fullName evidence="5">DegT/DnrJ/EryC1/StrS family aminotransferase</fullName>
    </submittedName>
</protein>
<dbReference type="Gene3D" id="3.40.640.10">
    <property type="entry name" value="Type I PLP-dependent aspartate aminotransferase-like (Major domain)"/>
    <property type="match status" value="1"/>
</dbReference>
<comment type="caution">
    <text evidence="5">The sequence shown here is derived from an EMBL/GenBank/DDBJ whole genome shotgun (WGS) entry which is preliminary data.</text>
</comment>
<evidence type="ECO:0000256" key="4">
    <source>
        <dbReference type="RuleBase" id="RU004508"/>
    </source>
</evidence>
<dbReference type="InterPro" id="IPR015424">
    <property type="entry name" value="PyrdxlP-dep_Trfase"/>
</dbReference>
<dbReference type="Proteomes" id="UP000248764">
    <property type="component" value="Unassembled WGS sequence"/>
</dbReference>
<evidence type="ECO:0000313" key="6">
    <source>
        <dbReference type="Proteomes" id="UP000248764"/>
    </source>
</evidence>
<comment type="cofactor">
    <cofactor evidence="1">
        <name>pyridoxal 5'-phosphate</name>
        <dbReference type="ChEBI" id="CHEBI:597326"/>
    </cofactor>
</comment>
<dbReference type="Pfam" id="PF01041">
    <property type="entry name" value="DegT_DnrJ_EryC1"/>
    <property type="match status" value="1"/>
</dbReference>
<organism evidence="5 6">
    <name type="scientific">Jiangella anatolica</name>
    <dbReference type="NCBI Taxonomy" id="2670374"/>
    <lineage>
        <taxon>Bacteria</taxon>
        <taxon>Bacillati</taxon>
        <taxon>Actinomycetota</taxon>
        <taxon>Actinomycetes</taxon>
        <taxon>Jiangellales</taxon>
        <taxon>Jiangellaceae</taxon>
        <taxon>Jiangella</taxon>
    </lineage>
</organism>
<keyword evidence="5" id="KW-0032">Aminotransferase</keyword>
<name>A0A2W2CII9_9ACTN</name>
<evidence type="ECO:0000256" key="3">
    <source>
        <dbReference type="PIRSR" id="PIRSR000390-2"/>
    </source>
</evidence>
<comment type="similarity">
    <text evidence="4">Belongs to the DegT/DnrJ/EryC1 family.</text>
</comment>
<dbReference type="InterPro" id="IPR015422">
    <property type="entry name" value="PyrdxlP-dep_Trfase_small"/>
</dbReference>
<evidence type="ECO:0000256" key="1">
    <source>
        <dbReference type="ARBA" id="ARBA00001933"/>
    </source>
</evidence>
<evidence type="ECO:0000256" key="2">
    <source>
        <dbReference type="PIRSR" id="PIRSR000390-1"/>
    </source>
</evidence>
<sequence>MTIRTALAIDGGTPLRTRGWPAWPPPADEAQRALLHSVVDSGNWGATDGHLCDDLATAFAGRHGCRHGVTVANATLALFASLIAAGVGPGDEVVIPGYTFVASATSVLLLGATPVIADVDPRHLHLTGETAAMALTPRTRAIMAVHLAGSPAPMDDLRALARENGLVVVEDAAQAHGAGYRGRPVGSLGDVAAFSFQSTKAMTAGEGGLITTNDPALAGRAWSACNVGRVRGGYWYDHATIGWNLRMTQLQAALLIPWLDRLDDEIERREQFVRQLASALAGSDLPVRILDDPDGTDRNSRHLLLLRLGTDSEPVDKEWVVRALTAEGVPVDRGFPNLGRLPAVARRSTVLPTPGVDLANAAVVWLRQNVLMAAPDAVADIVAALERVLTDPRAIARGH</sequence>
<feature type="active site" description="Proton acceptor" evidence="2">
    <location>
        <position position="200"/>
    </location>
</feature>
<keyword evidence="6" id="KW-1185">Reference proteome</keyword>
<accession>A0A2W2CII9</accession>
<proteinExistence type="inferred from homology"/>
<dbReference type="SUPFAM" id="SSF53383">
    <property type="entry name" value="PLP-dependent transferases"/>
    <property type="match status" value="1"/>
</dbReference>
<dbReference type="EMBL" id="POTW01000104">
    <property type="protein sequence ID" value="PZF80023.1"/>
    <property type="molecule type" value="Genomic_DNA"/>
</dbReference>
<gene>
    <name evidence="5" type="ORF">C1I92_28200</name>
</gene>
<dbReference type="GO" id="GO:0008483">
    <property type="term" value="F:transaminase activity"/>
    <property type="evidence" value="ECO:0007669"/>
    <property type="project" value="UniProtKB-KW"/>
</dbReference>
<dbReference type="PANTHER" id="PTHR30244:SF34">
    <property type="entry name" value="DTDP-4-AMINO-4,6-DIDEOXYGALACTOSE TRANSAMINASE"/>
    <property type="match status" value="1"/>
</dbReference>
<keyword evidence="5" id="KW-0808">Transferase</keyword>
<feature type="modified residue" description="N6-(pyridoxal phosphate)lysine" evidence="3">
    <location>
        <position position="200"/>
    </location>
</feature>
<dbReference type="Gene3D" id="3.90.1150.10">
    <property type="entry name" value="Aspartate Aminotransferase, domain 1"/>
    <property type="match status" value="1"/>
</dbReference>
<dbReference type="AlphaFoldDB" id="A0A2W2CII9"/>
<reference evidence="5 6" key="1">
    <citation type="submission" date="2018-01" db="EMBL/GenBank/DDBJ databases">
        <title>Draft genome sequence of Jiangella sp. GTF31.</title>
        <authorList>
            <person name="Sahin N."/>
            <person name="Ay H."/>
            <person name="Saygin H."/>
        </authorList>
    </citation>
    <scope>NUCLEOTIDE SEQUENCE [LARGE SCALE GENOMIC DNA]</scope>
    <source>
        <strain evidence="5 6">GTF31</strain>
    </source>
</reference>
<dbReference type="PIRSF" id="PIRSF000390">
    <property type="entry name" value="PLP_StrS"/>
    <property type="match status" value="1"/>
</dbReference>
<dbReference type="RefSeq" id="WP_111257960.1">
    <property type="nucleotide sequence ID" value="NZ_POTW01000104.1"/>
</dbReference>
<keyword evidence="3 4" id="KW-0663">Pyridoxal phosphate</keyword>
<dbReference type="CDD" id="cd00616">
    <property type="entry name" value="AHBA_syn"/>
    <property type="match status" value="1"/>
</dbReference>
<evidence type="ECO:0000313" key="5">
    <source>
        <dbReference type="EMBL" id="PZF80023.1"/>
    </source>
</evidence>
<dbReference type="GO" id="GO:0000271">
    <property type="term" value="P:polysaccharide biosynthetic process"/>
    <property type="evidence" value="ECO:0007669"/>
    <property type="project" value="TreeGrafter"/>
</dbReference>
<dbReference type="InterPro" id="IPR000653">
    <property type="entry name" value="DegT/StrS_aminotransferase"/>
</dbReference>
<dbReference type="InterPro" id="IPR015421">
    <property type="entry name" value="PyrdxlP-dep_Trfase_major"/>
</dbReference>